<dbReference type="Pfam" id="PF00741">
    <property type="entry name" value="Gas_vesicle"/>
    <property type="match status" value="1"/>
</dbReference>
<keyword evidence="1" id="KW-0304">Gas vesicle</keyword>
<dbReference type="PANTHER" id="PTHR35344">
    <property type="entry name" value="GAS VESICLE STRUCTURAL PROTEIN 2-RELATED"/>
    <property type="match status" value="1"/>
</dbReference>
<evidence type="ECO:0000256" key="3">
    <source>
        <dbReference type="ARBA" id="ARBA00035646"/>
    </source>
</evidence>
<evidence type="ECO:0000256" key="2">
    <source>
        <dbReference type="ARBA" id="ARBA00035108"/>
    </source>
</evidence>
<organism evidence="4">
    <name type="scientific">bioreactor metagenome</name>
    <dbReference type="NCBI Taxonomy" id="1076179"/>
    <lineage>
        <taxon>unclassified sequences</taxon>
        <taxon>metagenomes</taxon>
        <taxon>ecological metagenomes</taxon>
    </lineage>
</organism>
<accession>A0A644ZRI9</accession>
<reference evidence="4" key="1">
    <citation type="submission" date="2019-08" db="EMBL/GenBank/DDBJ databases">
        <authorList>
            <person name="Kucharzyk K."/>
            <person name="Murdoch R.W."/>
            <person name="Higgins S."/>
            <person name="Loffler F."/>
        </authorList>
    </citation>
    <scope>NUCLEOTIDE SEQUENCE</scope>
</reference>
<comment type="subcellular location">
    <subcellularLocation>
        <location evidence="2">Gas vesicle</location>
    </subcellularLocation>
</comment>
<comment type="similarity">
    <text evidence="3">Belongs to the gas vesicle GvpA family.</text>
</comment>
<dbReference type="EMBL" id="VSSQ01009755">
    <property type="protein sequence ID" value="MPM42501.1"/>
    <property type="molecule type" value="Genomic_DNA"/>
</dbReference>
<comment type="caution">
    <text evidence="4">The sequence shown here is derived from an EMBL/GenBank/DDBJ whole genome shotgun (WGS) entry which is preliminary data.</text>
</comment>
<dbReference type="InterPro" id="IPR000638">
    <property type="entry name" value="Gas-vesicle_GvpA-like"/>
</dbReference>
<dbReference type="GO" id="GO:0031411">
    <property type="term" value="C:gas vesicle"/>
    <property type="evidence" value="ECO:0007669"/>
    <property type="project" value="UniProtKB-SubCell"/>
</dbReference>
<dbReference type="PANTHER" id="PTHR35344:SF4">
    <property type="entry name" value="GAS VESICLE PROTEIN A1"/>
    <property type="match status" value="1"/>
</dbReference>
<dbReference type="PROSITE" id="PS00234">
    <property type="entry name" value="GAS_VESICLE_A_1"/>
    <property type="match status" value="1"/>
</dbReference>
<dbReference type="InterPro" id="IPR018493">
    <property type="entry name" value="GvpA-like_CS"/>
</dbReference>
<dbReference type="GO" id="GO:0012506">
    <property type="term" value="C:vesicle membrane"/>
    <property type="evidence" value="ECO:0007669"/>
    <property type="project" value="InterPro"/>
</dbReference>
<dbReference type="GO" id="GO:0005198">
    <property type="term" value="F:structural molecule activity"/>
    <property type="evidence" value="ECO:0007669"/>
    <property type="project" value="InterPro"/>
</dbReference>
<dbReference type="InterPro" id="IPR050530">
    <property type="entry name" value="GvpA"/>
</dbReference>
<gene>
    <name evidence="4" type="primary">gvpA</name>
    <name evidence="4" type="ORF">SDC9_89166</name>
</gene>
<evidence type="ECO:0000313" key="4">
    <source>
        <dbReference type="EMBL" id="MPM42501.1"/>
    </source>
</evidence>
<sequence length="65" mass="7096">MGYQAEEQKEMSLLELLDRLLDKGIVIHGDLMISIADIDLLYLGLRLVIGSVDAVNGTKKGGKPK</sequence>
<dbReference type="AlphaFoldDB" id="A0A644ZRI9"/>
<name>A0A644ZRI9_9ZZZZ</name>
<evidence type="ECO:0000256" key="1">
    <source>
        <dbReference type="ARBA" id="ARBA00022987"/>
    </source>
</evidence>
<proteinExistence type="inferred from homology"/>
<protein>
    <submittedName>
        <fullName evidence="4">Gas vesicle structural protein</fullName>
    </submittedName>
</protein>